<dbReference type="Pfam" id="PF07332">
    <property type="entry name" value="Phage_holin_3_6"/>
    <property type="match status" value="1"/>
</dbReference>
<feature type="region of interest" description="Disordered" evidence="1">
    <location>
        <begin position="1"/>
        <end position="25"/>
    </location>
</feature>
<dbReference type="OrthoDB" id="5573946at2"/>
<evidence type="ECO:0000313" key="4">
    <source>
        <dbReference type="Proteomes" id="UP000017842"/>
    </source>
</evidence>
<dbReference type="eggNOG" id="ENOG5034B20">
    <property type="taxonomic scope" value="Bacteria"/>
</dbReference>
<dbReference type="EMBL" id="AYLO01000016">
    <property type="protein sequence ID" value="ESS73573.1"/>
    <property type="molecule type" value="Genomic_DNA"/>
</dbReference>
<evidence type="ECO:0000256" key="1">
    <source>
        <dbReference type="SAM" id="MobiDB-lite"/>
    </source>
</evidence>
<keyword evidence="2" id="KW-0472">Membrane</keyword>
<keyword evidence="2" id="KW-1133">Transmembrane helix</keyword>
<feature type="transmembrane region" description="Helical" evidence="2">
    <location>
        <begin position="99"/>
        <end position="118"/>
    </location>
</feature>
<dbReference type="RefSeq" id="WP_023493471.1">
    <property type="nucleotide sequence ID" value="NZ_AYLO01000016.1"/>
</dbReference>
<evidence type="ECO:0008006" key="5">
    <source>
        <dbReference type="Google" id="ProtNLM"/>
    </source>
</evidence>
<proteinExistence type="predicted"/>
<dbReference type="Proteomes" id="UP000017842">
    <property type="component" value="Unassembled WGS sequence"/>
</dbReference>
<evidence type="ECO:0000256" key="2">
    <source>
        <dbReference type="SAM" id="Phobius"/>
    </source>
</evidence>
<dbReference type="PATRIC" id="fig|1116472.3.peg.571"/>
<organism evidence="3 4">
    <name type="scientific">Methyloglobulus morosus KoM1</name>
    <dbReference type="NCBI Taxonomy" id="1116472"/>
    <lineage>
        <taxon>Bacteria</taxon>
        <taxon>Pseudomonadati</taxon>
        <taxon>Pseudomonadota</taxon>
        <taxon>Gammaproteobacteria</taxon>
        <taxon>Methylococcales</taxon>
        <taxon>Methylococcaceae</taxon>
        <taxon>Methyloglobulus</taxon>
    </lineage>
</organism>
<evidence type="ECO:0000313" key="3">
    <source>
        <dbReference type="EMBL" id="ESS73573.1"/>
    </source>
</evidence>
<sequence>MDSNSCVEEMIPPPTATRSNSDSGSSVLEDTQSLWRELLGLSHDRLHLAGLETQQAGLSLVNMVMAGVLIAGLLCGAWMGLLAVVVLGLVENGFMSSSAILLTVVLNLLLALIFCRFIRHKSHYLKFPATIRSLHPNDPPGHGDGTKA</sequence>
<dbReference type="AlphaFoldDB" id="V5C9V1"/>
<feature type="transmembrane region" description="Helical" evidence="2">
    <location>
        <begin position="64"/>
        <end position="87"/>
    </location>
</feature>
<reference evidence="3 4" key="1">
    <citation type="journal article" date="2013" name="Genome Announc.">
        <title>Draft Genome Sequence of the Methanotrophic Gammaproteobacterium Methyloglobulus morosus DSM 22980 Strain KoM1.</title>
        <authorList>
            <person name="Poehlein A."/>
            <person name="Deutzmann J.S."/>
            <person name="Daniel R."/>
            <person name="Simeonova D.D."/>
        </authorList>
    </citation>
    <scope>NUCLEOTIDE SEQUENCE [LARGE SCALE GENOMIC DNA]</scope>
    <source>
        <strain evidence="3 4">KoM1</strain>
    </source>
</reference>
<accession>V5C9V1</accession>
<comment type="caution">
    <text evidence="3">The sequence shown here is derived from an EMBL/GenBank/DDBJ whole genome shotgun (WGS) entry which is preliminary data.</text>
</comment>
<keyword evidence="4" id="KW-1185">Reference proteome</keyword>
<name>V5C9V1_9GAMM</name>
<feature type="compositionally biased region" description="Polar residues" evidence="1">
    <location>
        <begin position="16"/>
        <end position="25"/>
    </location>
</feature>
<keyword evidence="2" id="KW-0812">Transmembrane</keyword>
<dbReference type="InterPro" id="IPR009937">
    <property type="entry name" value="Phage_holin_3_6"/>
</dbReference>
<protein>
    <recommendedName>
        <fullName evidence="5">Transmembrane protein</fullName>
    </recommendedName>
</protein>
<gene>
    <name evidence="3" type="ORF">MGMO_16c00070</name>
</gene>
<dbReference type="STRING" id="1116472.MGMO_16c00070"/>